<sequence length="257" mass="30422">MSTFRPVIRMNSLVENDTAAAEYHKHLSPFQMEKFTYMFDSLFDLDKNLLLEEADIHALVSKMKTYCKWDDNDEKYQYIKDVHKVFYECLQDQVRSEKAASAQAEEIKTWEEALKVKKIDVSQITLRQWLNMWGRLCYRASGLNDFPIWVQLLPKIFFEIIDQDKDGILEKSEYERFYREFVAVPSTELQKVVDEGYRAMTADGEYTFDLEHYGFCFANFLLGRSIYGPGKYIFGVFDNSDINQTFKVNYNEEDEED</sequence>
<protein>
    <recommendedName>
        <fullName evidence="4">EF-hand domain-containing protein</fullName>
    </recommendedName>
</protein>
<dbReference type="PROSITE" id="PS00018">
    <property type="entry name" value="EF_HAND_1"/>
    <property type="match status" value="1"/>
</dbReference>
<gene>
    <name evidence="2" type="ORF">TCAL_10332</name>
</gene>
<evidence type="ECO:0000313" key="2">
    <source>
        <dbReference type="EMBL" id="TRY63213.1"/>
    </source>
</evidence>
<dbReference type="EMBL" id="VCGU01000458">
    <property type="protein sequence ID" value="TRY63213.1"/>
    <property type="molecule type" value="Genomic_DNA"/>
</dbReference>
<dbReference type="Gene3D" id="1.10.238.10">
    <property type="entry name" value="EF-hand"/>
    <property type="match status" value="1"/>
</dbReference>
<dbReference type="InterPro" id="IPR018247">
    <property type="entry name" value="EF_Hand_1_Ca_BS"/>
</dbReference>
<reference evidence="2 3" key="1">
    <citation type="journal article" date="2018" name="Nat. Ecol. Evol.">
        <title>Genomic signatures of mitonuclear coevolution across populations of Tigriopus californicus.</title>
        <authorList>
            <person name="Barreto F.S."/>
            <person name="Watson E.T."/>
            <person name="Lima T.G."/>
            <person name="Willett C.S."/>
            <person name="Edmands S."/>
            <person name="Li W."/>
            <person name="Burton R.S."/>
        </authorList>
    </citation>
    <scope>NUCLEOTIDE SEQUENCE [LARGE SCALE GENOMIC DNA]</scope>
    <source>
        <strain evidence="2 3">San Diego</strain>
    </source>
</reference>
<evidence type="ECO:0008006" key="4">
    <source>
        <dbReference type="Google" id="ProtNLM"/>
    </source>
</evidence>
<dbReference type="OMA" id="HIFGCFE"/>
<evidence type="ECO:0000313" key="3">
    <source>
        <dbReference type="Proteomes" id="UP000318571"/>
    </source>
</evidence>
<organism evidence="2 3">
    <name type="scientific">Tigriopus californicus</name>
    <name type="common">Marine copepod</name>
    <dbReference type="NCBI Taxonomy" id="6832"/>
    <lineage>
        <taxon>Eukaryota</taxon>
        <taxon>Metazoa</taxon>
        <taxon>Ecdysozoa</taxon>
        <taxon>Arthropoda</taxon>
        <taxon>Crustacea</taxon>
        <taxon>Multicrustacea</taxon>
        <taxon>Hexanauplia</taxon>
        <taxon>Copepoda</taxon>
        <taxon>Harpacticoida</taxon>
        <taxon>Harpacticidae</taxon>
        <taxon>Tigriopus</taxon>
    </lineage>
</organism>
<dbReference type="InterPro" id="IPR011992">
    <property type="entry name" value="EF-hand-dom_pair"/>
</dbReference>
<name>A0A553NCN9_TIGCA</name>
<keyword evidence="3" id="KW-1185">Reference proteome</keyword>
<dbReference type="SUPFAM" id="SSF47473">
    <property type="entry name" value="EF-hand"/>
    <property type="match status" value="1"/>
</dbReference>
<comment type="caution">
    <text evidence="2">The sequence shown here is derived from an EMBL/GenBank/DDBJ whole genome shotgun (WGS) entry which is preliminary data.</text>
</comment>
<dbReference type="AlphaFoldDB" id="A0A553NCN9"/>
<dbReference type="OrthoDB" id="6041230at2759"/>
<evidence type="ECO:0000256" key="1">
    <source>
        <dbReference type="ARBA" id="ARBA00022837"/>
    </source>
</evidence>
<dbReference type="Proteomes" id="UP000318571">
    <property type="component" value="Chromosome 10"/>
</dbReference>
<accession>A0A553NCN9</accession>
<keyword evidence="1" id="KW-0106">Calcium</keyword>
<dbReference type="STRING" id="6832.A0A553NCN9"/>
<proteinExistence type="predicted"/>